<evidence type="ECO:0000313" key="3">
    <source>
        <dbReference type="Proteomes" id="UP000821837"/>
    </source>
</evidence>
<accession>A0A9D4QCN5</accession>
<dbReference type="AlphaFoldDB" id="A0A9D4QCN5"/>
<name>A0A9D4QCN5_RHISA</name>
<reference evidence="2" key="1">
    <citation type="journal article" date="2020" name="Cell">
        <title>Large-Scale Comparative Analyses of Tick Genomes Elucidate Their Genetic Diversity and Vector Capacities.</title>
        <authorList>
            <consortium name="Tick Genome and Microbiome Consortium (TIGMIC)"/>
            <person name="Jia N."/>
            <person name="Wang J."/>
            <person name="Shi W."/>
            <person name="Du L."/>
            <person name="Sun Y."/>
            <person name="Zhan W."/>
            <person name="Jiang J.F."/>
            <person name="Wang Q."/>
            <person name="Zhang B."/>
            <person name="Ji P."/>
            <person name="Bell-Sakyi L."/>
            <person name="Cui X.M."/>
            <person name="Yuan T.T."/>
            <person name="Jiang B.G."/>
            <person name="Yang W.F."/>
            <person name="Lam T.T."/>
            <person name="Chang Q.C."/>
            <person name="Ding S.J."/>
            <person name="Wang X.J."/>
            <person name="Zhu J.G."/>
            <person name="Ruan X.D."/>
            <person name="Zhao L."/>
            <person name="Wei J.T."/>
            <person name="Ye R.Z."/>
            <person name="Que T.C."/>
            <person name="Du C.H."/>
            <person name="Zhou Y.H."/>
            <person name="Cheng J.X."/>
            <person name="Dai P.F."/>
            <person name="Guo W.B."/>
            <person name="Han X.H."/>
            <person name="Huang E.J."/>
            <person name="Li L.F."/>
            <person name="Wei W."/>
            <person name="Gao Y.C."/>
            <person name="Liu J.Z."/>
            <person name="Shao H.Z."/>
            <person name="Wang X."/>
            <person name="Wang C.C."/>
            <person name="Yang T.C."/>
            <person name="Huo Q.B."/>
            <person name="Li W."/>
            <person name="Chen H.Y."/>
            <person name="Chen S.E."/>
            <person name="Zhou L.G."/>
            <person name="Ni X.B."/>
            <person name="Tian J.H."/>
            <person name="Sheng Y."/>
            <person name="Liu T."/>
            <person name="Pan Y.S."/>
            <person name="Xia L.Y."/>
            <person name="Li J."/>
            <person name="Zhao F."/>
            <person name="Cao W.C."/>
        </authorList>
    </citation>
    <scope>NUCLEOTIDE SEQUENCE</scope>
    <source>
        <strain evidence="2">Rsan-2018</strain>
    </source>
</reference>
<feature type="compositionally biased region" description="Polar residues" evidence="1">
    <location>
        <begin position="81"/>
        <end position="95"/>
    </location>
</feature>
<comment type="caution">
    <text evidence="2">The sequence shown here is derived from an EMBL/GenBank/DDBJ whole genome shotgun (WGS) entry which is preliminary data.</text>
</comment>
<evidence type="ECO:0000256" key="1">
    <source>
        <dbReference type="SAM" id="MobiDB-lite"/>
    </source>
</evidence>
<feature type="compositionally biased region" description="Acidic residues" evidence="1">
    <location>
        <begin position="7"/>
        <end position="26"/>
    </location>
</feature>
<dbReference type="Proteomes" id="UP000821837">
    <property type="component" value="Chromosome 10"/>
</dbReference>
<gene>
    <name evidence="2" type="ORF">HPB52_006868</name>
</gene>
<keyword evidence="3" id="KW-1185">Reference proteome</keyword>
<feature type="region of interest" description="Disordered" evidence="1">
    <location>
        <begin position="1"/>
        <end position="95"/>
    </location>
</feature>
<dbReference type="EMBL" id="JABSTV010001246">
    <property type="protein sequence ID" value="KAH7975965.1"/>
    <property type="molecule type" value="Genomic_DNA"/>
</dbReference>
<organism evidence="2 3">
    <name type="scientific">Rhipicephalus sanguineus</name>
    <name type="common">Brown dog tick</name>
    <name type="synonym">Ixodes sanguineus</name>
    <dbReference type="NCBI Taxonomy" id="34632"/>
    <lineage>
        <taxon>Eukaryota</taxon>
        <taxon>Metazoa</taxon>
        <taxon>Ecdysozoa</taxon>
        <taxon>Arthropoda</taxon>
        <taxon>Chelicerata</taxon>
        <taxon>Arachnida</taxon>
        <taxon>Acari</taxon>
        <taxon>Parasitiformes</taxon>
        <taxon>Ixodida</taxon>
        <taxon>Ixodoidea</taxon>
        <taxon>Ixodidae</taxon>
        <taxon>Rhipicephalinae</taxon>
        <taxon>Rhipicephalus</taxon>
        <taxon>Rhipicephalus</taxon>
    </lineage>
</organism>
<reference evidence="2" key="2">
    <citation type="submission" date="2021-09" db="EMBL/GenBank/DDBJ databases">
        <authorList>
            <person name="Jia N."/>
            <person name="Wang J."/>
            <person name="Shi W."/>
            <person name="Du L."/>
            <person name="Sun Y."/>
            <person name="Zhan W."/>
            <person name="Jiang J."/>
            <person name="Wang Q."/>
            <person name="Zhang B."/>
            <person name="Ji P."/>
            <person name="Sakyi L.B."/>
            <person name="Cui X."/>
            <person name="Yuan T."/>
            <person name="Jiang B."/>
            <person name="Yang W."/>
            <person name="Lam T.T.-Y."/>
            <person name="Chang Q."/>
            <person name="Ding S."/>
            <person name="Wang X."/>
            <person name="Zhu J."/>
            <person name="Ruan X."/>
            <person name="Zhao L."/>
            <person name="Wei J."/>
            <person name="Que T."/>
            <person name="Du C."/>
            <person name="Cheng J."/>
            <person name="Dai P."/>
            <person name="Han X."/>
            <person name="Huang E."/>
            <person name="Gao Y."/>
            <person name="Liu J."/>
            <person name="Shao H."/>
            <person name="Ye R."/>
            <person name="Li L."/>
            <person name="Wei W."/>
            <person name="Wang X."/>
            <person name="Wang C."/>
            <person name="Huo Q."/>
            <person name="Li W."/>
            <person name="Guo W."/>
            <person name="Chen H."/>
            <person name="Chen S."/>
            <person name="Zhou L."/>
            <person name="Zhou L."/>
            <person name="Ni X."/>
            <person name="Tian J."/>
            <person name="Zhou Y."/>
            <person name="Sheng Y."/>
            <person name="Liu T."/>
            <person name="Pan Y."/>
            <person name="Xia L."/>
            <person name="Li J."/>
            <person name="Zhao F."/>
            <person name="Cao W."/>
        </authorList>
    </citation>
    <scope>NUCLEOTIDE SEQUENCE</scope>
    <source>
        <strain evidence="2">Rsan-2018</strain>
        <tissue evidence="2">Larvae</tissue>
    </source>
</reference>
<sequence length="126" mass="14469">MHRDYTFTEEDEDSDENIPDSWEEVESSSRNTWRKEIEGQPQRTPSEGHTNKKDKEPGGSFPSQQGMGKNSEEKEEEANDPDNTTAENSKISQTLRKMSKIDRSFMKTLLSLAGGAEDRRHYWTNA</sequence>
<protein>
    <submittedName>
        <fullName evidence="2">Uncharacterized protein</fullName>
    </submittedName>
</protein>
<proteinExistence type="predicted"/>
<dbReference type="VEuPathDB" id="VectorBase:RSAN_039515"/>
<evidence type="ECO:0000313" key="2">
    <source>
        <dbReference type="EMBL" id="KAH7975965.1"/>
    </source>
</evidence>